<keyword evidence="2" id="KW-0548">Nucleotidyltransferase</keyword>
<dbReference type="NCBIfam" id="TIGR03552">
    <property type="entry name" value="F420_cofC"/>
    <property type="match status" value="1"/>
</dbReference>
<reference evidence="5" key="1">
    <citation type="submission" date="2018-05" db="EMBL/GenBank/DDBJ databases">
        <authorList>
            <person name="Lanie J.A."/>
            <person name="Ng W.-L."/>
            <person name="Kazmierczak K.M."/>
            <person name="Andrzejewski T.M."/>
            <person name="Davidsen T.M."/>
            <person name="Wayne K.J."/>
            <person name="Tettelin H."/>
            <person name="Glass J.I."/>
            <person name="Rusch D."/>
            <person name="Podicherti R."/>
            <person name="Tsui H.-C.T."/>
            <person name="Winkler M.E."/>
        </authorList>
    </citation>
    <scope>NUCLEOTIDE SEQUENCE</scope>
</reference>
<evidence type="ECO:0000313" key="5">
    <source>
        <dbReference type="EMBL" id="SVC69495.1"/>
    </source>
</evidence>
<accession>A0A382PA73</accession>
<dbReference type="SUPFAM" id="SSF53448">
    <property type="entry name" value="Nucleotide-diphospho-sugar transferases"/>
    <property type="match status" value="1"/>
</dbReference>
<dbReference type="Pfam" id="PF01983">
    <property type="entry name" value="CofC"/>
    <property type="match status" value="1"/>
</dbReference>
<dbReference type="GO" id="GO:0005525">
    <property type="term" value="F:GTP binding"/>
    <property type="evidence" value="ECO:0007669"/>
    <property type="project" value="UniProtKB-KW"/>
</dbReference>
<evidence type="ECO:0000256" key="4">
    <source>
        <dbReference type="ARBA" id="ARBA00023134"/>
    </source>
</evidence>
<protein>
    <recommendedName>
        <fullName evidence="6">2-phospho-L-lactate guanylyltransferase</fullName>
    </recommendedName>
</protein>
<dbReference type="GO" id="GO:0043814">
    <property type="term" value="F:phospholactate guanylyltransferase activity"/>
    <property type="evidence" value="ECO:0007669"/>
    <property type="project" value="InterPro"/>
</dbReference>
<name>A0A382PA73_9ZZZZ</name>
<evidence type="ECO:0000256" key="3">
    <source>
        <dbReference type="ARBA" id="ARBA00022741"/>
    </source>
</evidence>
<dbReference type="Gene3D" id="3.90.550.10">
    <property type="entry name" value="Spore Coat Polysaccharide Biosynthesis Protein SpsA, Chain A"/>
    <property type="match status" value="1"/>
</dbReference>
<dbReference type="HAMAP" id="MF_02114">
    <property type="entry name" value="CofC"/>
    <property type="match status" value="1"/>
</dbReference>
<evidence type="ECO:0000256" key="2">
    <source>
        <dbReference type="ARBA" id="ARBA00022695"/>
    </source>
</evidence>
<dbReference type="PANTHER" id="PTHR40392:SF1">
    <property type="entry name" value="2-PHOSPHO-L-LACTATE GUANYLYLTRANSFERASE"/>
    <property type="match status" value="1"/>
</dbReference>
<sequence>MWAIVPVKDLAGAKARLSPVLSADERCGLFCAMLCDVLVVLADTPSLDGIALITRDPAAEVLARRFGAEIITEGQNSGQTNAVAHGVSQLIARGVAAIMQVPGDVPLATAVEFEQVIAAHLPAPAMTIVPARDQQGSNCIICSPPDSVALRFGDNSFFPHLEAAHRASIQPTICTLPGLGLDIDTPDDLAELLARPADTLSHAYLDDSGIARRLQEIQSDSSMKAAATA</sequence>
<gene>
    <name evidence="5" type="ORF">METZ01_LOCUS322349</name>
</gene>
<evidence type="ECO:0008006" key="6">
    <source>
        <dbReference type="Google" id="ProtNLM"/>
    </source>
</evidence>
<proteinExistence type="inferred from homology"/>
<dbReference type="EMBL" id="UINC01105512">
    <property type="protein sequence ID" value="SVC69495.1"/>
    <property type="molecule type" value="Genomic_DNA"/>
</dbReference>
<keyword evidence="3" id="KW-0547">Nucleotide-binding</keyword>
<dbReference type="PANTHER" id="PTHR40392">
    <property type="entry name" value="2-PHOSPHO-L-LACTATE GUANYLYLTRANSFERASE"/>
    <property type="match status" value="1"/>
</dbReference>
<dbReference type="InterPro" id="IPR029044">
    <property type="entry name" value="Nucleotide-diphossugar_trans"/>
</dbReference>
<dbReference type="AlphaFoldDB" id="A0A382PA73"/>
<organism evidence="5">
    <name type="scientific">marine metagenome</name>
    <dbReference type="NCBI Taxonomy" id="408172"/>
    <lineage>
        <taxon>unclassified sequences</taxon>
        <taxon>metagenomes</taxon>
        <taxon>ecological metagenomes</taxon>
    </lineage>
</organism>
<evidence type="ECO:0000256" key="1">
    <source>
        <dbReference type="ARBA" id="ARBA00022679"/>
    </source>
</evidence>
<dbReference type="InterPro" id="IPR002835">
    <property type="entry name" value="CofC"/>
</dbReference>
<keyword evidence="1" id="KW-0808">Transferase</keyword>
<keyword evidence="4" id="KW-0342">GTP-binding</keyword>